<evidence type="ECO:0000313" key="11">
    <source>
        <dbReference type="EMBL" id="SDZ97683.1"/>
    </source>
</evidence>
<keyword evidence="2" id="KW-1003">Cell membrane</keyword>
<gene>
    <name evidence="11" type="ORF">SAMN05216562_1493</name>
</gene>
<evidence type="ECO:0000256" key="7">
    <source>
        <dbReference type="ARBA" id="ARBA00023136"/>
    </source>
</evidence>
<dbReference type="Gene3D" id="3.40.50.300">
    <property type="entry name" value="P-loop containing nucleotide triphosphate hydrolases"/>
    <property type="match status" value="1"/>
</dbReference>
<evidence type="ECO:0000256" key="4">
    <source>
        <dbReference type="ARBA" id="ARBA00022741"/>
    </source>
</evidence>
<dbReference type="InterPro" id="IPR003439">
    <property type="entry name" value="ABC_transporter-like_ATP-bd"/>
</dbReference>
<organism evidence="11 12">
    <name type="scientific">Microbulbifer marinus</name>
    <dbReference type="NCBI Taxonomy" id="658218"/>
    <lineage>
        <taxon>Bacteria</taxon>
        <taxon>Pseudomonadati</taxon>
        <taxon>Pseudomonadota</taxon>
        <taxon>Gammaproteobacteria</taxon>
        <taxon>Cellvibrionales</taxon>
        <taxon>Microbulbiferaceae</taxon>
        <taxon>Microbulbifer</taxon>
    </lineage>
</organism>
<dbReference type="PROSITE" id="PS00211">
    <property type="entry name" value="ABC_TRANSPORTER_1"/>
    <property type="match status" value="1"/>
</dbReference>
<dbReference type="InterPro" id="IPR027417">
    <property type="entry name" value="P-loop_NTPase"/>
</dbReference>
<name>A0A1H3XEC2_9GAMM</name>
<dbReference type="GO" id="GO:0016887">
    <property type="term" value="F:ATP hydrolysis activity"/>
    <property type="evidence" value="ECO:0007669"/>
    <property type="project" value="InterPro"/>
</dbReference>
<evidence type="ECO:0000313" key="12">
    <source>
        <dbReference type="Proteomes" id="UP000198658"/>
    </source>
</evidence>
<dbReference type="InterPro" id="IPR050334">
    <property type="entry name" value="Molybdenum_import_ModC"/>
</dbReference>
<dbReference type="GO" id="GO:0005524">
    <property type="term" value="F:ATP binding"/>
    <property type="evidence" value="ECO:0007669"/>
    <property type="project" value="UniProtKB-KW"/>
</dbReference>
<evidence type="ECO:0000259" key="10">
    <source>
        <dbReference type="PROSITE" id="PS51866"/>
    </source>
</evidence>
<evidence type="ECO:0000256" key="1">
    <source>
        <dbReference type="ARBA" id="ARBA00022448"/>
    </source>
</evidence>
<dbReference type="PROSITE" id="PS50893">
    <property type="entry name" value="ABC_TRANSPORTER_2"/>
    <property type="match status" value="1"/>
</dbReference>
<accession>A0A1H3XEC2</accession>
<dbReference type="InterPro" id="IPR008995">
    <property type="entry name" value="Mo/tungstate-bd_C_term_dom"/>
</dbReference>
<keyword evidence="3 8" id="KW-0500">Molybdenum</keyword>
<protein>
    <submittedName>
        <fullName evidence="11">Molybdate transport system ATP-binding protein</fullName>
    </submittedName>
</protein>
<reference evidence="12" key="1">
    <citation type="submission" date="2016-10" db="EMBL/GenBank/DDBJ databases">
        <authorList>
            <person name="Varghese N."/>
            <person name="Submissions S."/>
        </authorList>
    </citation>
    <scope>NUCLEOTIDE SEQUENCE [LARGE SCALE GENOMIC DNA]</scope>
    <source>
        <strain evidence="12">CGMCC 1.10657</strain>
    </source>
</reference>
<dbReference type="SUPFAM" id="SSF50331">
    <property type="entry name" value="MOP-like"/>
    <property type="match status" value="1"/>
</dbReference>
<evidence type="ECO:0000256" key="5">
    <source>
        <dbReference type="ARBA" id="ARBA00022840"/>
    </source>
</evidence>
<keyword evidence="4" id="KW-0547">Nucleotide-binding</keyword>
<dbReference type="Pfam" id="PF03459">
    <property type="entry name" value="TOBE"/>
    <property type="match status" value="1"/>
</dbReference>
<feature type="domain" description="Mop" evidence="10">
    <location>
        <begin position="308"/>
        <end position="373"/>
    </location>
</feature>
<evidence type="ECO:0000256" key="8">
    <source>
        <dbReference type="PROSITE-ProRule" id="PRU01213"/>
    </source>
</evidence>
<sequence length="373" mass="40620">MELSLPLFRRAIQSLDCDGLSVQGLVTSLNADTPWELALPAQGIFGLTGPSGGGKSTLLAALAGLRGCAGKIGFGGVAWQSGRRGLATHRRDLSLAFQDSSLFGGQTVADNLALAHRYSRRPLAPEERAELIECFGITPLLRQPVELLSGGEAQRVAVLRQLFSNAAVQLYDEPLAAVDRLQVIRKLLPRLRAFWARHPALVIWTSHDFDEIQLLATQCLWMERGALNGPLPVRAVARRLQLDSLDRESCFSRIEARVLSQEEGLLTLSLGDATLYADRVAGRYKVGQSIAFLLGSGDIGLCLEQPGLSSILNCLAVELREIVPLAGGRVRLRLAVGEQEFSADISRLSRERLQLREGERYFAQFKASSLAGL</sequence>
<dbReference type="Gene3D" id="2.40.50.100">
    <property type="match status" value="1"/>
</dbReference>
<dbReference type="Pfam" id="PF00005">
    <property type="entry name" value="ABC_tran"/>
    <property type="match status" value="1"/>
</dbReference>
<dbReference type="STRING" id="658218.SAMN05216562_1493"/>
<keyword evidence="1" id="KW-0813">Transport</keyword>
<dbReference type="OrthoDB" id="9802264at2"/>
<dbReference type="SUPFAM" id="SSF52540">
    <property type="entry name" value="P-loop containing nucleoside triphosphate hydrolases"/>
    <property type="match status" value="1"/>
</dbReference>
<evidence type="ECO:0000256" key="6">
    <source>
        <dbReference type="ARBA" id="ARBA00022967"/>
    </source>
</evidence>
<evidence type="ECO:0000256" key="3">
    <source>
        <dbReference type="ARBA" id="ARBA00022505"/>
    </source>
</evidence>
<dbReference type="AlphaFoldDB" id="A0A1H3XEC2"/>
<dbReference type="PANTHER" id="PTHR43514">
    <property type="entry name" value="ABC TRANSPORTER I FAMILY MEMBER 10"/>
    <property type="match status" value="1"/>
</dbReference>
<dbReference type="SMART" id="SM00382">
    <property type="entry name" value="AAA"/>
    <property type="match status" value="1"/>
</dbReference>
<keyword evidence="6" id="KW-1278">Translocase</keyword>
<dbReference type="EMBL" id="FNQO01000001">
    <property type="protein sequence ID" value="SDZ97683.1"/>
    <property type="molecule type" value="Genomic_DNA"/>
</dbReference>
<dbReference type="InterPro" id="IPR003593">
    <property type="entry name" value="AAA+_ATPase"/>
</dbReference>
<proteinExistence type="predicted"/>
<dbReference type="InterPro" id="IPR017871">
    <property type="entry name" value="ABC_transporter-like_CS"/>
</dbReference>
<keyword evidence="12" id="KW-1185">Reference proteome</keyword>
<dbReference type="PANTHER" id="PTHR43514:SF4">
    <property type="entry name" value="ABC TRANSPORTER I FAMILY MEMBER 10"/>
    <property type="match status" value="1"/>
</dbReference>
<dbReference type="InterPro" id="IPR005116">
    <property type="entry name" value="Transp-assoc_OB_typ1"/>
</dbReference>
<evidence type="ECO:0000256" key="2">
    <source>
        <dbReference type="ARBA" id="ARBA00022475"/>
    </source>
</evidence>
<evidence type="ECO:0000259" key="9">
    <source>
        <dbReference type="PROSITE" id="PS50893"/>
    </source>
</evidence>
<dbReference type="RefSeq" id="WP_091386596.1">
    <property type="nucleotide sequence ID" value="NZ_FNQO01000001.1"/>
</dbReference>
<keyword evidence="5 11" id="KW-0067">ATP-binding</keyword>
<dbReference type="Proteomes" id="UP000198658">
    <property type="component" value="Unassembled WGS sequence"/>
</dbReference>
<feature type="domain" description="ABC transporter" evidence="9">
    <location>
        <begin position="15"/>
        <end position="249"/>
    </location>
</feature>
<dbReference type="PROSITE" id="PS51866">
    <property type="entry name" value="MOP"/>
    <property type="match status" value="1"/>
</dbReference>
<keyword evidence="7" id="KW-0472">Membrane</keyword>
<dbReference type="InterPro" id="IPR004606">
    <property type="entry name" value="Mop_domain"/>
</dbReference>
<dbReference type="GO" id="GO:0015689">
    <property type="term" value="P:molybdate ion transport"/>
    <property type="evidence" value="ECO:0007669"/>
    <property type="project" value="InterPro"/>
</dbReference>